<dbReference type="PROSITE" id="PS51509">
    <property type="entry name" value="PHOSPHAGEN_KINASE_N"/>
    <property type="match status" value="1"/>
</dbReference>
<dbReference type="Pfam" id="PF00217">
    <property type="entry name" value="ATP-gua_Ptrans"/>
    <property type="match status" value="2"/>
</dbReference>
<dbReference type="InterPro" id="IPR011993">
    <property type="entry name" value="PH-like_dom_sf"/>
</dbReference>
<dbReference type="PROSITE" id="PS50003">
    <property type="entry name" value="PH_DOMAIN"/>
    <property type="match status" value="1"/>
</dbReference>
<dbReference type="Gene3D" id="1.10.135.10">
    <property type="entry name" value="ATP:guanido phosphotransferase, N-terminal domain"/>
    <property type="match status" value="1"/>
</dbReference>
<feature type="compositionally biased region" description="Low complexity" evidence="23">
    <location>
        <begin position="637"/>
        <end position="652"/>
    </location>
</feature>
<feature type="domain" description="N-terminal Ras-GEF" evidence="27">
    <location>
        <begin position="511"/>
        <end position="632"/>
    </location>
</feature>
<evidence type="ECO:0000256" key="19">
    <source>
        <dbReference type="PROSITE-ProRule" id="PRU00842"/>
    </source>
</evidence>
<comment type="similarity">
    <text evidence="2 19 21">Belongs to the ATP:guanido phosphotransferase family.</text>
</comment>
<feature type="binding site" evidence="20">
    <location>
        <position position="1675"/>
    </location>
    <ligand>
        <name>ATP</name>
        <dbReference type="ChEBI" id="CHEBI:30616"/>
    </ligand>
</feature>
<dbReference type="GO" id="GO:0004111">
    <property type="term" value="F:creatine kinase activity"/>
    <property type="evidence" value="ECO:0007669"/>
    <property type="project" value="UniProtKB-EC"/>
</dbReference>
<evidence type="ECO:0000256" key="12">
    <source>
        <dbReference type="ARBA" id="ARBA00023128"/>
    </source>
</evidence>
<dbReference type="InterPro" id="IPR000749">
    <property type="entry name" value="ATP-guanido_PTrfase"/>
</dbReference>
<evidence type="ECO:0000256" key="11">
    <source>
        <dbReference type="ARBA" id="ARBA00022946"/>
    </source>
</evidence>
<evidence type="ECO:0000256" key="14">
    <source>
        <dbReference type="ARBA" id="ARBA00037274"/>
    </source>
</evidence>
<dbReference type="PANTHER" id="PTHR11547:SF19">
    <property type="entry name" value="CREATINE KINASE S-TYPE, MITOCHONDRIAL"/>
    <property type="match status" value="1"/>
</dbReference>
<evidence type="ECO:0000256" key="8">
    <source>
        <dbReference type="ARBA" id="ARBA00022777"/>
    </source>
</evidence>
<feature type="domain" description="Ras-GEF" evidence="25">
    <location>
        <begin position="880"/>
        <end position="1107"/>
    </location>
</feature>
<feature type="compositionally biased region" description="Polar residues" evidence="23">
    <location>
        <begin position="743"/>
        <end position="752"/>
    </location>
</feature>
<dbReference type="EC" id="2.7.3.2" evidence="3"/>
<feature type="coiled-coil region" evidence="22">
    <location>
        <begin position="113"/>
        <end position="140"/>
    </location>
</feature>
<dbReference type="SMART" id="SM00229">
    <property type="entry name" value="RasGEFN"/>
    <property type="match status" value="2"/>
</dbReference>
<evidence type="ECO:0000259" key="25">
    <source>
        <dbReference type="PROSITE" id="PS50009"/>
    </source>
</evidence>
<dbReference type="CDD" id="cd06224">
    <property type="entry name" value="REM"/>
    <property type="match status" value="1"/>
</dbReference>
<comment type="function">
    <text evidence="14">Reversibly catalyzes the transfer of phosphate between ATP and various phosphogens (e.g. creatine phosphate). Creatine kinase isoenzymes play a central role in energy transduction in tissues with large, fluctuating energy demands, such as skeletal muscle, heart, brain and spermatozoa.</text>
</comment>
<dbReference type="InterPro" id="IPR014746">
    <property type="entry name" value="Gln_synth/guanido_kin_cat_dom"/>
</dbReference>
<feature type="binding site" evidence="20">
    <location>
        <begin position="1500"/>
        <end position="1504"/>
    </location>
    <ligand>
        <name>ATP</name>
        <dbReference type="ChEBI" id="CHEBI:30616"/>
    </ligand>
</feature>
<dbReference type="InterPro" id="IPR022415">
    <property type="entry name" value="ATP-guanido_PTrfase_AS"/>
</dbReference>
<dbReference type="Gene3D" id="1.20.870.10">
    <property type="entry name" value="Son of sevenless (SoS) protein Chain: S domain 1"/>
    <property type="match status" value="2"/>
</dbReference>
<dbReference type="PANTHER" id="PTHR11547">
    <property type="entry name" value="ARGININE OR CREATINE KINASE"/>
    <property type="match status" value="1"/>
</dbReference>
<dbReference type="PROSITE" id="PS51510">
    <property type="entry name" value="PHOSPHAGEN_KINASE_C"/>
    <property type="match status" value="2"/>
</dbReference>
<dbReference type="Gene3D" id="2.30.29.30">
    <property type="entry name" value="Pleckstrin-homology domain (PH domain)/Phosphotyrosine-binding domain (PTB)"/>
    <property type="match status" value="1"/>
</dbReference>
<evidence type="ECO:0000256" key="23">
    <source>
        <dbReference type="SAM" id="MobiDB-lite"/>
    </source>
</evidence>
<keyword evidence="12" id="KW-0496">Mitochondrion</keyword>
<dbReference type="SUPFAM" id="SSF48065">
    <property type="entry name" value="DBL homology domain (DH-domain)"/>
    <property type="match status" value="1"/>
</dbReference>
<dbReference type="InterPro" id="IPR022413">
    <property type="entry name" value="ATP-guanido_PTrfase_N"/>
</dbReference>
<feature type="binding site" evidence="20">
    <location>
        <begin position="1567"/>
        <end position="1571"/>
    </location>
    <ligand>
        <name>ATP</name>
        <dbReference type="ChEBI" id="CHEBI:30616"/>
    </ligand>
</feature>
<organism evidence="30 31">
    <name type="scientific">Sciurus carolinensis</name>
    <name type="common">Eastern gray squirrel</name>
    <dbReference type="NCBI Taxonomy" id="30640"/>
    <lineage>
        <taxon>Eukaryota</taxon>
        <taxon>Metazoa</taxon>
        <taxon>Chordata</taxon>
        <taxon>Craniata</taxon>
        <taxon>Vertebrata</taxon>
        <taxon>Euteleostomi</taxon>
        <taxon>Mammalia</taxon>
        <taxon>Eutheria</taxon>
        <taxon>Euarchontoglires</taxon>
        <taxon>Glires</taxon>
        <taxon>Rodentia</taxon>
        <taxon>Sciuromorpha</taxon>
        <taxon>Sciuridae</taxon>
        <taxon>Sciurinae</taxon>
        <taxon>Sciurini</taxon>
        <taxon>Sciurus</taxon>
    </lineage>
</organism>
<evidence type="ECO:0000256" key="9">
    <source>
        <dbReference type="ARBA" id="ARBA00022792"/>
    </source>
</evidence>
<accession>A0AA41SWG5</accession>
<dbReference type="Proteomes" id="UP001166674">
    <property type="component" value="Unassembled WGS sequence"/>
</dbReference>
<name>A0AA41SWG5_SCICA</name>
<dbReference type="InterPro" id="IPR000651">
    <property type="entry name" value="Ras-like_Gua-exchang_fac_N"/>
</dbReference>
<feature type="binding site" evidence="20">
    <location>
        <position position="1630"/>
    </location>
    <ligand>
        <name>ATP</name>
        <dbReference type="ChEBI" id="CHEBI:30616"/>
    </ligand>
</feature>
<evidence type="ECO:0000256" key="13">
    <source>
        <dbReference type="ARBA" id="ARBA00023136"/>
    </source>
</evidence>
<dbReference type="SUPFAM" id="SSF55931">
    <property type="entry name" value="Glutamine synthetase/guanido kinase"/>
    <property type="match status" value="2"/>
</dbReference>
<evidence type="ECO:0000256" key="1">
    <source>
        <dbReference type="ARBA" id="ARBA00004137"/>
    </source>
</evidence>
<keyword evidence="22" id="KW-0175">Coiled coil</keyword>
<dbReference type="GO" id="GO:0005085">
    <property type="term" value="F:guanyl-nucleotide exchange factor activity"/>
    <property type="evidence" value="ECO:0007669"/>
    <property type="project" value="UniProtKB-KW"/>
</dbReference>
<evidence type="ECO:0000313" key="30">
    <source>
        <dbReference type="EMBL" id="MBZ3875445.1"/>
    </source>
</evidence>
<proteinExistence type="inferred from homology"/>
<dbReference type="CDD" id="cd00716">
    <property type="entry name" value="creatine_kinase_like"/>
    <property type="match status" value="1"/>
</dbReference>
<keyword evidence="13" id="KW-0472">Membrane</keyword>
<dbReference type="Gene3D" id="1.10.840.10">
    <property type="entry name" value="Ras guanine-nucleotide exchange factors catalytic domain"/>
    <property type="match status" value="1"/>
</dbReference>
<evidence type="ECO:0000259" key="26">
    <source>
        <dbReference type="PROSITE" id="PS50010"/>
    </source>
</evidence>
<dbReference type="InterPro" id="IPR001849">
    <property type="entry name" value="PH_domain"/>
</dbReference>
<keyword evidence="8 20" id="KW-0418">Kinase</keyword>
<dbReference type="GO" id="GO:0005524">
    <property type="term" value="F:ATP binding"/>
    <property type="evidence" value="ECO:0007669"/>
    <property type="project" value="UniProtKB-UniRule"/>
</dbReference>
<comment type="subunit">
    <text evidence="15">Exists as an octamer composed of four CKMT2 homodimers.</text>
</comment>
<feature type="binding site" evidence="20">
    <location>
        <position position="1399"/>
    </location>
    <ligand>
        <name>ATP</name>
        <dbReference type="ChEBI" id="CHEBI:30616"/>
    </ligand>
</feature>
<evidence type="ECO:0000259" key="24">
    <source>
        <dbReference type="PROSITE" id="PS50003"/>
    </source>
</evidence>
<keyword evidence="9" id="KW-0999">Mitochondrion inner membrane</keyword>
<dbReference type="InterPro" id="IPR000219">
    <property type="entry name" value="DH_dom"/>
</dbReference>
<feature type="binding site" evidence="20">
    <location>
        <position position="1444"/>
    </location>
    <ligand>
        <name>ATP</name>
        <dbReference type="ChEBI" id="CHEBI:30616"/>
    </ligand>
</feature>
<dbReference type="FunFam" id="1.20.900.10:FF:000005">
    <property type="entry name" value="Ras-specific guanine nucleotide-releasing factor 1 isoform 2"/>
    <property type="match status" value="1"/>
</dbReference>
<dbReference type="PROSITE" id="PS50009">
    <property type="entry name" value="RASGEF_CAT"/>
    <property type="match status" value="1"/>
</dbReference>
<feature type="compositionally biased region" description="Polar residues" evidence="23">
    <location>
        <begin position="669"/>
        <end position="678"/>
    </location>
</feature>
<evidence type="ECO:0000313" key="31">
    <source>
        <dbReference type="Proteomes" id="UP001166674"/>
    </source>
</evidence>
<evidence type="ECO:0000256" key="21">
    <source>
        <dbReference type="RuleBase" id="RU000505"/>
    </source>
</evidence>
<evidence type="ECO:0000256" key="3">
    <source>
        <dbReference type="ARBA" id="ARBA00012231"/>
    </source>
</evidence>
<comment type="caution">
    <text evidence="30">The sequence shown here is derived from an EMBL/GenBank/DDBJ whole genome shotgun (WGS) entry which is preliminary data.</text>
</comment>
<keyword evidence="10 20" id="KW-0067">ATP-binding</keyword>
<evidence type="ECO:0000256" key="7">
    <source>
        <dbReference type="ARBA" id="ARBA00022741"/>
    </source>
</evidence>
<dbReference type="GO" id="GO:0005743">
    <property type="term" value="C:mitochondrial inner membrane"/>
    <property type="evidence" value="ECO:0007669"/>
    <property type="project" value="UniProtKB-SubCell"/>
</dbReference>
<feature type="domain" description="DH" evidence="26">
    <location>
        <begin position="195"/>
        <end position="381"/>
    </location>
</feature>
<feature type="domain" description="Phosphagen kinase C-terminal" evidence="29">
    <location>
        <begin position="1564"/>
        <end position="1806"/>
    </location>
</feature>
<evidence type="ECO:0000259" key="29">
    <source>
        <dbReference type="PROSITE" id="PS51510"/>
    </source>
</evidence>
<feature type="binding site" evidence="20">
    <location>
        <begin position="1759"/>
        <end position="1764"/>
    </location>
    <ligand>
        <name>ATP</name>
        <dbReference type="ChEBI" id="CHEBI:30616"/>
    </ligand>
</feature>
<feature type="binding site" evidence="20">
    <location>
        <begin position="1528"/>
        <end position="1533"/>
    </location>
    <ligand>
        <name>ATP</name>
        <dbReference type="ChEBI" id="CHEBI:30616"/>
    </ligand>
</feature>
<feature type="domain" description="Phosphagen kinase N-terminal" evidence="28">
    <location>
        <begin position="1220"/>
        <end position="1306"/>
    </location>
</feature>
<dbReference type="CDD" id="cd00160">
    <property type="entry name" value="RhoGEF"/>
    <property type="match status" value="1"/>
</dbReference>
<dbReference type="SMART" id="SM00147">
    <property type="entry name" value="RasGEF"/>
    <property type="match status" value="1"/>
</dbReference>
<comment type="subcellular location">
    <subcellularLocation>
        <location evidence="1">Mitochondrion inner membrane</location>
        <topology evidence="1">Peripheral membrane protein</topology>
        <orientation evidence="1">Intermembrane side</orientation>
    </subcellularLocation>
</comment>
<reference evidence="30" key="1">
    <citation type="submission" date="2020-03" db="EMBL/GenBank/DDBJ databases">
        <title>Studies in the Genomics of Life Span.</title>
        <authorList>
            <person name="Glass D."/>
        </authorList>
    </citation>
    <scope>NUCLEOTIDE SEQUENCE</scope>
    <source>
        <strain evidence="30">SUZIE</strain>
        <tissue evidence="30">Muscle</tissue>
    </source>
</reference>
<dbReference type="FunFam" id="3.30.590.10:FF:000002">
    <property type="entry name" value="Creatine kinase S-type, mitochondrial"/>
    <property type="match status" value="2"/>
</dbReference>
<keyword evidence="6" id="KW-0677">Repeat</keyword>
<dbReference type="PROSITE" id="PS50010">
    <property type="entry name" value="DH_2"/>
    <property type="match status" value="1"/>
</dbReference>
<dbReference type="CDD" id="cd00155">
    <property type="entry name" value="RasGEF"/>
    <property type="match status" value="1"/>
</dbReference>
<keyword evidence="11" id="KW-0809">Transit peptide</keyword>
<dbReference type="GO" id="GO:0046314">
    <property type="term" value="P:phosphocreatine biosynthetic process"/>
    <property type="evidence" value="ECO:0007669"/>
    <property type="project" value="InterPro"/>
</dbReference>
<dbReference type="InterPro" id="IPR001895">
    <property type="entry name" value="RASGEF_cat_dom"/>
</dbReference>
<dbReference type="PROSITE" id="PS50212">
    <property type="entry name" value="RASGEF_NTER"/>
    <property type="match status" value="1"/>
</dbReference>
<dbReference type="InterPro" id="IPR036802">
    <property type="entry name" value="ATP-guanido_PTrfase_N_sf"/>
</dbReference>
<dbReference type="FunFam" id="1.20.870.10:FF:000006">
    <property type="entry name" value="ras-specific guanine nucleotide-releasing factor 1 isoform X1"/>
    <property type="match status" value="1"/>
</dbReference>
<dbReference type="FunFam" id="1.20.870.10:FF:000004">
    <property type="entry name" value="Ras-specific guanine nucleotide-releasing factor 1 isoform 2"/>
    <property type="match status" value="1"/>
</dbReference>
<dbReference type="Pfam" id="PF00618">
    <property type="entry name" value="RasGEF_N"/>
    <property type="match status" value="1"/>
</dbReference>
<dbReference type="GO" id="GO:0007264">
    <property type="term" value="P:small GTPase-mediated signal transduction"/>
    <property type="evidence" value="ECO:0007669"/>
    <property type="project" value="InterPro"/>
</dbReference>
<gene>
    <name evidence="30" type="ORF">SUZIE_132970</name>
</gene>
<dbReference type="FunFam" id="1.10.135.10:FF:000002">
    <property type="entry name" value="creatine kinase S-type, mitochondrial"/>
    <property type="match status" value="1"/>
</dbReference>
<evidence type="ECO:0000256" key="20">
    <source>
        <dbReference type="PROSITE-ProRule" id="PRU00843"/>
    </source>
</evidence>
<feature type="region of interest" description="Disordered" evidence="23">
    <location>
        <begin position="635"/>
        <end position="687"/>
    </location>
</feature>
<evidence type="ECO:0000256" key="2">
    <source>
        <dbReference type="ARBA" id="ARBA00006798"/>
    </source>
</evidence>
<dbReference type="PROSITE" id="PS00112">
    <property type="entry name" value="PHOSPHAGEN_KINASE"/>
    <property type="match status" value="2"/>
</dbReference>
<sequence>MELINYTGVYTEGWFSELRMDPGEGDKSRPPTQTLPSPLQLAQNIVQSYYFTVLFGHEGQKPLELRCEEEQDGKEWMDAIHQASYADILIEREVLMQKYIHLVQIVETEKIAANQLRHQLEDQDTEIERLKSEIIALNKTKERMRPYQSNQEDEDPDIKKIKKVQSFMRGWLCRRKWKTIVQDYICSPHAESMRKRNQIVFTMVEAESEYVHQLYILVNGFLRPLRMAASSKKPPISHDDVSSIFLNSETIMFLHEIFHQGLKARIANWPTLILADLFDILLPMLNIYQEFVRNHQYSLQVLANCKQNRDFDKLLKQYEANPACEGRMLETFLTYPMFQIPRYIITLHELLAHTPHEHVERKSLEFAKSKLEELSRVMHDEVSDTENIRKNLAIERMIVEGCDILLDTSQTFIRQAKGSGHMFGHLDFKIVVEPPDAASFTVVLLAPSRQEKAAWMSDISQCVDNIRCNGLMTIVFEENSKVTVPHMIKSDARLHKDDTDICFSKTLNSCKVPQIRYASVERLLERLTDLRFLSIDFLNTFLHTYRIFTTATVVLAKLSDIYKRPFTSIPVRSLELFFATSQNNRGEHLVDGKSPRLCRKFSSPPPLAVSRTSSPVRARKLSLTSPLNSRIGALDLTTSSSSSSPTTTHSPAASPPPHTGKVPLDLSRGLSSPEQSPGSVEENVDNPRVDLCNKLKRSIQRAVLESAPVDRAGAESSPAADATELSPCRSPSTPRHLRYRQPGGQTADNTHCSVSPASAFAIATAAAGHGSPPGFNNTERTCDKEFIIRRSATNRVLNVLRHWVSKHAQDFELNNELKMNVLNLLEEVLRDPDLLPQERKATANILRALSQDDQDDIHLKLEDIMQMTDCSKAECFETLSAMELAEQITLLDHVIFRSIPYEEFLGQGWMKLDKNERTPYIMKNSQHFNDMSNLVASQIMNYADVSSRANAIEKWVAVADICRCLHNYNGVLEITSALNRSAIYRLKKTWAKVSKQTKALMDKLQKTVSSEGRFKNLRETLKNCNPPAVPYLGMYLTDLAFIEEGTPNFTEEGLVNFSKMRMILCFKCVESDGCQTIHTLGLLSAALPTSLATNVVDGSVTLHGGSWSLPGGRGVLMAPCWWGAVSRRAALPVCSSHSFCFTTCVLDLFPLISPGESDHQKVAGGPPDTHPRRRMASTFSKLLTGRNASLLFATMGTSALTTGYLLNRQKVCAEAREQHKLFPPSADYPDLRKHNNCMAECLTPTIYAKLRNKMTPNGYTLDQCIQTGVDNPGHPFIKTVGMVAGDEESYEVFADLFDPVIKLRHNGYDPRVMKHPTDLDASKITHGQFDERYVLSSRVRTGRSIRGLSLPPACSRAERREVENVAITALEGLKGDLAGRYYKLSEMTEQDQQRLIDDHFLFDKPVSPLLTCAGMARDWPDARGIWHNYDKTFLIWINEEDHTRVISMEKGGNMKRVFERFCRGLKEVERLIQERGWEFMWNERLGYILTCPSNLGTGLRAGVHVRIPKLSKDPRFSKILENLRLQKRGTGGVDTAAVADVYDISNIDRIGRSEITHGQFDERYVLSSRVRTGRSIRGLSLPPACSRAERREVENVAITALEGLKGDLAGRYYKLSEMTEQDQQRLIDDHFLFDKPVSPLLTCAGMARDWPDARGIWHNYDKTFLIWINEEDHTRVISMEKGGNMKRVFERFCRGLKEVERLIQERGWEFMWNERLGYILTCPSNLGTGLRAGVHVRIPKLSKDPRFSKILENLRLQKRGTGGVDTAAVADVYDISNIDRIGRSEVELVQIVIDGVNYLVDCEKKLERGQDIKVPPPLPQFGRK</sequence>
<keyword evidence="7 20" id="KW-0547">Nucleotide-binding</keyword>
<evidence type="ECO:0000256" key="10">
    <source>
        <dbReference type="ARBA" id="ARBA00022840"/>
    </source>
</evidence>
<dbReference type="Pfam" id="PF02807">
    <property type="entry name" value="ATP-gua_PtransN"/>
    <property type="match status" value="1"/>
</dbReference>
<dbReference type="EMBL" id="JAATJV010250100">
    <property type="protein sequence ID" value="MBZ3875445.1"/>
    <property type="molecule type" value="Genomic_DNA"/>
</dbReference>
<dbReference type="PROSITE" id="PS00720">
    <property type="entry name" value="RASGEF"/>
    <property type="match status" value="1"/>
</dbReference>
<feature type="binding site" evidence="20">
    <location>
        <begin position="1731"/>
        <end position="1735"/>
    </location>
    <ligand>
        <name>ATP</name>
        <dbReference type="ChEBI" id="CHEBI:30616"/>
    </ligand>
</feature>
<evidence type="ECO:0000259" key="28">
    <source>
        <dbReference type="PROSITE" id="PS51509"/>
    </source>
</evidence>
<dbReference type="PROSITE" id="PS50096">
    <property type="entry name" value="IQ"/>
    <property type="match status" value="1"/>
</dbReference>
<evidence type="ECO:0000256" key="18">
    <source>
        <dbReference type="PROSITE-ProRule" id="PRU00168"/>
    </source>
</evidence>
<dbReference type="SUPFAM" id="SSF48034">
    <property type="entry name" value="Guanido kinase N-terminal domain"/>
    <property type="match status" value="1"/>
</dbReference>
<keyword evidence="4 18" id="KW-0344">Guanine-nucleotide releasing factor</keyword>
<keyword evidence="31" id="KW-1185">Reference proteome</keyword>
<dbReference type="Pfam" id="PF00617">
    <property type="entry name" value="RasGEF"/>
    <property type="match status" value="1"/>
</dbReference>
<dbReference type="Pfam" id="PF00621">
    <property type="entry name" value="RhoGEF"/>
    <property type="match status" value="1"/>
</dbReference>
<keyword evidence="5 20" id="KW-0808">Transferase</keyword>
<feature type="binding site" evidence="20">
    <location>
        <begin position="1336"/>
        <end position="1340"/>
    </location>
    <ligand>
        <name>ATP</name>
        <dbReference type="ChEBI" id="CHEBI:30616"/>
    </ligand>
</feature>
<evidence type="ECO:0000256" key="6">
    <source>
        <dbReference type="ARBA" id="ARBA00022737"/>
    </source>
</evidence>
<evidence type="ECO:0000256" key="17">
    <source>
        <dbReference type="ARBA" id="ARBA00041865"/>
    </source>
</evidence>
<evidence type="ECO:0000256" key="15">
    <source>
        <dbReference type="ARBA" id="ARBA00038693"/>
    </source>
</evidence>
<dbReference type="InterPro" id="IPR035899">
    <property type="entry name" value="DBL_dom_sf"/>
</dbReference>
<dbReference type="Gene3D" id="1.20.900.10">
    <property type="entry name" value="Dbl homology (DH) domain"/>
    <property type="match status" value="1"/>
</dbReference>
<feature type="region of interest" description="Disordered" evidence="23">
    <location>
        <begin position="709"/>
        <end position="752"/>
    </location>
</feature>
<dbReference type="SMART" id="SM00325">
    <property type="entry name" value="RhoGEF"/>
    <property type="match status" value="1"/>
</dbReference>
<dbReference type="InterPro" id="IPR036964">
    <property type="entry name" value="RASGEF_cat_dom_sf"/>
</dbReference>
<evidence type="ECO:0000256" key="4">
    <source>
        <dbReference type="ARBA" id="ARBA00022658"/>
    </source>
</evidence>
<dbReference type="InterPro" id="IPR019804">
    <property type="entry name" value="Ras_G-nucl-exch_fac_CS"/>
</dbReference>
<dbReference type="InterPro" id="IPR022414">
    <property type="entry name" value="ATP-guanido_PTrfase_cat"/>
</dbReference>
<dbReference type="SUPFAM" id="SSF48366">
    <property type="entry name" value="Ras GEF"/>
    <property type="match status" value="1"/>
</dbReference>
<evidence type="ECO:0000259" key="27">
    <source>
        <dbReference type="PROSITE" id="PS50212"/>
    </source>
</evidence>
<evidence type="ECO:0000256" key="5">
    <source>
        <dbReference type="ARBA" id="ARBA00022679"/>
    </source>
</evidence>
<dbReference type="Gene3D" id="3.30.590.10">
    <property type="entry name" value="Glutamine synthetase/guanido kinase, catalytic domain"/>
    <property type="match status" value="2"/>
</dbReference>
<protein>
    <recommendedName>
        <fullName evidence="16">Creatine kinase S-type, mitochondrial</fullName>
        <ecNumber evidence="3">2.7.3.2</ecNumber>
    </recommendedName>
    <alternativeName>
        <fullName evidence="17">Sarcomeric mitochondrial creatine kinase</fullName>
    </alternativeName>
</protein>
<evidence type="ECO:0000256" key="16">
    <source>
        <dbReference type="ARBA" id="ARBA00040385"/>
    </source>
</evidence>
<feature type="domain" description="Phosphagen kinase C-terminal" evidence="29">
    <location>
        <begin position="1333"/>
        <end position="1554"/>
    </location>
</feature>
<evidence type="ECO:0000256" key="22">
    <source>
        <dbReference type="SAM" id="Coils"/>
    </source>
</evidence>
<dbReference type="InterPro" id="IPR023578">
    <property type="entry name" value="Ras_GEF_dom_sf"/>
</dbReference>
<feature type="domain" description="PH" evidence="24">
    <location>
        <begin position="1"/>
        <end position="85"/>
    </location>
</feature>
<feature type="region of interest" description="Disordered" evidence="23">
    <location>
        <begin position="586"/>
        <end position="622"/>
    </location>
</feature>